<dbReference type="AlphaFoldDB" id="A0A9P4SII5"/>
<comment type="caution">
    <text evidence="2">The sequence shown here is derived from an EMBL/GenBank/DDBJ whole genome shotgun (WGS) entry which is preliminary data.</text>
</comment>
<organism evidence="2 3">
    <name type="scientific">Patellaria atrata CBS 101060</name>
    <dbReference type="NCBI Taxonomy" id="1346257"/>
    <lineage>
        <taxon>Eukaryota</taxon>
        <taxon>Fungi</taxon>
        <taxon>Dikarya</taxon>
        <taxon>Ascomycota</taxon>
        <taxon>Pezizomycotina</taxon>
        <taxon>Dothideomycetes</taxon>
        <taxon>Dothideomycetes incertae sedis</taxon>
        <taxon>Patellariales</taxon>
        <taxon>Patellariaceae</taxon>
        <taxon>Patellaria</taxon>
    </lineage>
</organism>
<evidence type="ECO:0000259" key="1">
    <source>
        <dbReference type="Pfam" id="PF23155"/>
    </source>
</evidence>
<proteinExistence type="predicted"/>
<evidence type="ECO:0000313" key="3">
    <source>
        <dbReference type="Proteomes" id="UP000799429"/>
    </source>
</evidence>
<sequence length="180" mass="20421">MSLFSTTVKLHHRTPLPPCTQSGAISLVHNHDLLIQLDPELAHYEERTNPSSFGDKTVPEPNRTVQRKTKYYHVTDHMHALPAGLWDSTVSFDAEITDIDDGVEWLIKAPLGLVQRTFWRVVEATNDDKAELGEDTNWCLVEDVEIKCSRLLMGTVKGKCESNWRGIHKKFVEKLQTGEA</sequence>
<dbReference type="Pfam" id="PF23155">
    <property type="entry name" value="DUF7053"/>
    <property type="match status" value="1"/>
</dbReference>
<feature type="domain" description="DUF7053" evidence="1">
    <location>
        <begin position="6"/>
        <end position="176"/>
    </location>
</feature>
<keyword evidence="3" id="KW-1185">Reference proteome</keyword>
<accession>A0A9P4SII5</accession>
<dbReference type="PANTHER" id="PTHR38117">
    <property type="entry name" value="NACHT AND WD40 DOMAIN PROTEIN"/>
    <property type="match status" value="1"/>
</dbReference>
<gene>
    <name evidence="2" type="ORF">M501DRAFT_966307</name>
</gene>
<protein>
    <recommendedName>
        <fullName evidence="1">DUF7053 domain-containing protein</fullName>
    </recommendedName>
</protein>
<dbReference type="PANTHER" id="PTHR38117:SF1">
    <property type="entry name" value="DUF3074 DOMAIN-CONTAINING PROTEIN"/>
    <property type="match status" value="1"/>
</dbReference>
<dbReference type="Proteomes" id="UP000799429">
    <property type="component" value="Unassembled WGS sequence"/>
</dbReference>
<name>A0A9P4SII5_9PEZI</name>
<dbReference type="InterPro" id="IPR055481">
    <property type="entry name" value="DUF7053"/>
</dbReference>
<dbReference type="EMBL" id="MU006089">
    <property type="protein sequence ID" value="KAF2843160.1"/>
    <property type="molecule type" value="Genomic_DNA"/>
</dbReference>
<reference evidence="2" key="1">
    <citation type="journal article" date="2020" name="Stud. Mycol.">
        <title>101 Dothideomycetes genomes: a test case for predicting lifestyles and emergence of pathogens.</title>
        <authorList>
            <person name="Haridas S."/>
            <person name="Albert R."/>
            <person name="Binder M."/>
            <person name="Bloem J."/>
            <person name="Labutti K."/>
            <person name="Salamov A."/>
            <person name="Andreopoulos B."/>
            <person name="Baker S."/>
            <person name="Barry K."/>
            <person name="Bills G."/>
            <person name="Bluhm B."/>
            <person name="Cannon C."/>
            <person name="Castanera R."/>
            <person name="Culley D."/>
            <person name="Daum C."/>
            <person name="Ezra D."/>
            <person name="Gonzalez J."/>
            <person name="Henrissat B."/>
            <person name="Kuo A."/>
            <person name="Liang C."/>
            <person name="Lipzen A."/>
            <person name="Lutzoni F."/>
            <person name="Magnuson J."/>
            <person name="Mondo S."/>
            <person name="Nolan M."/>
            <person name="Ohm R."/>
            <person name="Pangilinan J."/>
            <person name="Park H.-J."/>
            <person name="Ramirez L."/>
            <person name="Alfaro M."/>
            <person name="Sun H."/>
            <person name="Tritt A."/>
            <person name="Yoshinaga Y."/>
            <person name="Zwiers L.-H."/>
            <person name="Turgeon B."/>
            <person name="Goodwin S."/>
            <person name="Spatafora J."/>
            <person name="Crous P."/>
            <person name="Grigoriev I."/>
        </authorList>
    </citation>
    <scope>NUCLEOTIDE SEQUENCE</scope>
    <source>
        <strain evidence="2">CBS 101060</strain>
    </source>
</reference>
<evidence type="ECO:0000313" key="2">
    <source>
        <dbReference type="EMBL" id="KAF2843160.1"/>
    </source>
</evidence>
<dbReference type="OrthoDB" id="4794810at2759"/>